<reference evidence="6" key="1">
    <citation type="journal article" date="2023" name="Mol. Phylogenet. Evol.">
        <title>Genome-scale phylogeny and comparative genomics of the fungal order Sordariales.</title>
        <authorList>
            <person name="Hensen N."/>
            <person name="Bonometti L."/>
            <person name="Westerberg I."/>
            <person name="Brannstrom I.O."/>
            <person name="Guillou S."/>
            <person name="Cros-Aarteil S."/>
            <person name="Calhoun S."/>
            <person name="Haridas S."/>
            <person name="Kuo A."/>
            <person name="Mondo S."/>
            <person name="Pangilinan J."/>
            <person name="Riley R."/>
            <person name="LaButti K."/>
            <person name="Andreopoulos B."/>
            <person name="Lipzen A."/>
            <person name="Chen C."/>
            <person name="Yan M."/>
            <person name="Daum C."/>
            <person name="Ng V."/>
            <person name="Clum A."/>
            <person name="Steindorff A."/>
            <person name="Ohm R.A."/>
            <person name="Martin F."/>
            <person name="Silar P."/>
            <person name="Natvig D.O."/>
            <person name="Lalanne C."/>
            <person name="Gautier V."/>
            <person name="Ament-Velasquez S.L."/>
            <person name="Kruys A."/>
            <person name="Hutchinson M.I."/>
            <person name="Powell A.J."/>
            <person name="Barry K."/>
            <person name="Miller A.N."/>
            <person name="Grigoriev I.V."/>
            <person name="Debuchy R."/>
            <person name="Gladieux P."/>
            <person name="Hiltunen Thoren M."/>
            <person name="Johannesson H."/>
        </authorList>
    </citation>
    <scope>NUCLEOTIDE SEQUENCE</scope>
    <source>
        <strain evidence="6">CBS 141.50</strain>
    </source>
</reference>
<dbReference type="EMBL" id="MU853571">
    <property type="protein sequence ID" value="KAK4145124.1"/>
    <property type="molecule type" value="Genomic_DNA"/>
</dbReference>
<evidence type="ECO:0000313" key="6">
    <source>
        <dbReference type="EMBL" id="KAK4145124.1"/>
    </source>
</evidence>
<dbReference type="PRINTS" id="PR00420">
    <property type="entry name" value="RNGMNOXGNASE"/>
</dbReference>
<feature type="region of interest" description="Disordered" evidence="4">
    <location>
        <begin position="352"/>
        <end position="372"/>
    </location>
</feature>
<reference evidence="6" key="2">
    <citation type="submission" date="2023-05" db="EMBL/GenBank/DDBJ databases">
        <authorList>
            <consortium name="Lawrence Berkeley National Laboratory"/>
            <person name="Steindorff A."/>
            <person name="Hensen N."/>
            <person name="Bonometti L."/>
            <person name="Westerberg I."/>
            <person name="Brannstrom I.O."/>
            <person name="Guillou S."/>
            <person name="Cros-Aarteil S."/>
            <person name="Calhoun S."/>
            <person name="Haridas S."/>
            <person name="Kuo A."/>
            <person name="Mondo S."/>
            <person name="Pangilinan J."/>
            <person name="Riley R."/>
            <person name="Labutti K."/>
            <person name="Andreopoulos B."/>
            <person name="Lipzen A."/>
            <person name="Chen C."/>
            <person name="Yanf M."/>
            <person name="Daum C."/>
            <person name="Ng V."/>
            <person name="Clum A."/>
            <person name="Ohm R."/>
            <person name="Martin F."/>
            <person name="Silar P."/>
            <person name="Natvig D."/>
            <person name="Lalanne C."/>
            <person name="Gautier V."/>
            <person name="Ament-Velasquez S.L."/>
            <person name="Kruys A."/>
            <person name="Hutchinson M.I."/>
            <person name="Powell A.J."/>
            <person name="Barry K."/>
            <person name="Miller A.N."/>
            <person name="Grigoriev I.V."/>
            <person name="Debuchy R."/>
            <person name="Gladieux P."/>
            <person name="Thoren M.H."/>
            <person name="Johannesson H."/>
        </authorList>
    </citation>
    <scope>NUCLEOTIDE SEQUENCE</scope>
    <source>
        <strain evidence="6">CBS 141.50</strain>
    </source>
</reference>
<evidence type="ECO:0000313" key="7">
    <source>
        <dbReference type="Proteomes" id="UP001302676"/>
    </source>
</evidence>
<protein>
    <submittedName>
        <fullName evidence="6">Monooxygenase</fullName>
    </submittedName>
</protein>
<sequence length="456" mass="50491">MSTTPSPRPLRVLISGGGVAGPAVALELSRLPPPLRCEITIVERHPDLRASGQQIDLRGQGVVAMRRLGIESQVREVRVEEPGLRILNARGKLQAYFGSNKTGQGAQGFSAEWEIMRGSLVRVLYDETKDLPGITYRFGTTVSSFEHIRDGTAVRARLSDGTEAEYDLMIGCDGLGSRTRRNMFTDGREDIVKSVGVACAFYTIPPRDEDTPNAVLCQFPGRRYIMTRRDQPGCLRAYLGFRNPDERLSQTIKHGTVEEQKKAWAEAFKHDLSNEWGVKRSLDGLFTPEADDFYTQDFAQVKLDNWTEGRVTLVGDAGYCPSPMTGQGTSLALIGACVLAGEIARACSAELTSQSSDSQATNNETNDPWSGGIPRALAGYEKTLRPMVDIVHSENIQRGIKILMPETAWAIKLIHWTMWLVSTLRIDQIASRFASDDRGSWKLPEYPELVKPKVSE</sequence>
<dbReference type="GeneID" id="87816793"/>
<evidence type="ECO:0000256" key="3">
    <source>
        <dbReference type="ARBA" id="ARBA00023002"/>
    </source>
</evidence>
<accession>A0AAN6V5E5</accession>
<proteinExistence type="predicted"/>
<dbReference type="InterPro" id="IPR002938">
    <property type="entry name" value="FAD-bd"/>
</dbReference>
<organism evidence="6 7">
    <name type="scientific">Dichotomopilus funicola</name>
    <dbReference type="NCBI Taxonomy" id="1934379"/>
    <lineage>
        <taxon>Eukaryota</taxon>
        <taxon>Fungi</taxon>
        <taxon>Dikarya</taxon>
        <taxon>Ascomycota</taxon>
        <taxon>Pezizomycotina</taxon>
        <taxon>Sordariomycetes</taxon>
        <taxon>Sordariomycetidae</taxon>
        <taxon>Sordariales</taxon>
        <taxon>Chaetomiaceae</taxon>
        <taxon>Dichotomopilus</taxon>
    </lineage>
</organism>
<keyword evidence="7" id="KW-1185">Reference proteome</keyword>
<name>A0AAN6V5E5_9PEZI</name>
<comment type="caution">
    <text evidence="6">The sequence shown here is derived from an EMBL/GenBank/DDBJ whole genome shotgun (WGS) entry which is preliminary data.</text>
</comment>
<dbReference type="Proteomes" id="UP001302676">
    <property type="component" value="Unassembled WGS sequence"/>
</dbReference>
<dbReference type="Gene3D" id="3.30.9.10">
    <property type="entry name" value="D-Amino Acid Oxidase, subunit A, domain 2"/>
    <property type="match status" value="1"/>
</dbReference>
<dbReference type="InterPro" id="IPR051704">
    <property type="entry name" value="FAD_aromatic-hydroxylase"/>
</dbReference>
<keyword evidence="1" id="KW-0285">Flavoprotein</keyword>
<evidence type="ECO:0000259" key="5">
    <source>
        <dbReference type="Pfam" id="PF01494"/>
    </source>
</evidence>
<keyword evidence="6" id="KW-0503">Monooxygenase</keyword>
<keyword evidence="3" id="KW-0560">Oxidoreductase</keyword>
<dbReference type="SUPFAM" id="SSF51905">
    <property type="entry name" value="FAD/NAD(P)-binding domain"/>
    <property type="match status" value="1"/>
</dbReference>
<dbReference type="GO" id="GO:0004497">
    <property type="term" value="F:monooxygenase activity"/>
    <property type="evidence" value="ECO:0007669"/>
    <property type="project" value="UniProtKB-KW"/>
</dbReference>
<dbReference type="RefSeq" id="XP_062638495.1">
    <property type="nucleotide sequence ID" value="XM_062780180.1"/>
</dbReference>
<dbReference type="Gene3D" id="3.50.50.60">
    <property type="entry name" value="FAD/NAD(P)-binding domain"/>
    <property type="match status" value="1"/>
</dbReference>
<feature type="compositionally biased region" description="Polar residues" evidence="4">
    <location>
        <begin position="352"/>
        <end position="368"/>
    </location>
</feature>
<evidence type="ECO:0000256" key="4">
    <source>
        <dbReference type="SAM" id="MobiDB-lite"/>
    </source>
</evidence>
<gene>
    <name evidence="6" type="ORF">C8A04DRAFT_27125</name>
</gene>
<evidence type="ECO:0000256" key="1">
    <source>
        <dbReference type="ARBA" id="ARBA00022630"/>
    </source>
</evidence>
<evidence type="ECO:0000256" key="2">
    <source>
        <dbReference type="ARBA" id="ARBA00022827"/>
    </source>
</evidence>
<dbReference type="InterPro" id="IPR036188">
    <property type="entry name" value="FAD/NAD-bd_sf"/>
</dbReference>
<dbReference type="Pfam" id="PF01494">
    <property type="entry name" value="FAD_binding_3"/>
    <property type="match status" value="1"/>
</dbReference>
<feature type="domain" description="FAD-binding" evidence="5">
    <location>
        <begin position="11"/>
        <end position="346"/>
    </location>
</feature>
<dbReference type="PANTHER" id="PTHR46865">
    <property type="entry name" value="OXIDOREDUCTASE-RELATED"/>
    <property type="match status" value="1"/>
</dbReference>
<dbReference type="GO" id="GO:0071949">
    <property type="term" value="F:FAD binding"/>
    <property type="evidence" value="ECO:0007669"/>
    <property type="project" value="InterPro"/>
</dbReference>
<dbReference type="AlphaFoldDB" id="A0AAN6V5E5"/>
<keyword evidence="2" id="KW-0274">FAD</keyword>
<dbReference type="PANTHER" id="PTHR46865:SF7">
    <property type="entry name" value="MONOOXYGENASE, PUTATIVE (AFU_ORTHOLOGUE AFUA_8G07040)-RELATED"/>
    <property type="match status" value="1"/>
</dbReference>